<keyword evidence="4 9" id="KW-0812">Transmembrane</keyword>
<proteinExistence type="inferred from homology"/>
<dbReference type="GO" id="GO:0006695">
    <property type="term" value="P:cholesterol biosynthetic process"/>
    <property type="evidence" value="ECO:0007669"/>
    <property type="project" value="TreeGrafter"/>
</dbReference>
<sequence length="195" mass="21189">MRVASRVVVLFLIGVLFYYLFGVLQGFRSGIFNDNFSQFVLSSSSGIPLCCGFLAVVCGLASPLLYPNLRVPNAYEAEWTSIMRCVLFFVGISHATAKLNFVSNSQLLFTSLSFAIGIWWLFDRSAAGAAIGVLISLLGTTSCFLLGDQIIINSVDPLLSLWFPCIFFSGGITASLVGRQLAKSDVLDSFKIKAE</sequence>
<keyword evidence="8" id="KW-0753">Steroid metabolism</keyword>
<keyword evidence="8" id="KW-1207">Sterol metabolism</keyword>
<protein>
    <submittedName>
        <fullName evidence="10">Insulin-induced gene 2 protein</fullName>
    </submittedName>
</protein>
<dbReference type="GO" id="GO:0036316">
    <property type="term" value="P:SREBP-SCAP complex retention in endoplasmic reticulum"/>
    <property type="evidence" value="ECO:0007669"/>
    <property type="project" value="TreeGrafter"/>
</dbReference>
<feature type="transmembrane region" description="Helical" evidence="9">
    <location>
        <begin position="129"/>
        <end position="152"/>
    </location>
</feature>
<comment type="similarity">
    <text evidence="2">Belongs to the INSIG family.</text>
</comment>
<dbReference type="GO" id="GO:0032937">
    <property type="term" value="C:SREBP-SCAP-Insig complex"/>
    <property type="evidence" value="ECO:0007669"/>
    <property type="project" value="TreeGrafter"/>
</dbReference>
<evidence type="ECO:0000256" key="3">
    <source>
        <dbReference type="ARBA" id="ARBA00022548"/>
    </source>
</evidence>
<feature type="transmembrane region" description="Helical" evidence="9">
    <location>
        <begin position="7"/>
        <end position="26"/>
    </location>
</feature>
<evidence type="ECO:0000256" key="7">
    <source>
        <dbReference type="ARBA" id="ARBA00023136"/>
    </source>
</evidence>
<feature type="transmembrane region" description="Helical" evidence="9">
    <location>
        <begin position="46"/>
        <end position="67"/>
    </location>
</feature>
<evidence type="ECO:0000256" key="9">
    <source>
        <dbReference type="SAM" id="Phobius"/>
    </source>
</evidence>
<keyword evidence="5" id="KW-0256">Endoplasmic reticulum</keyword>
<reference evidence="10" key="1">
    <citation type="submission" date="2019-11" db="UniProtKB">
        <authorList>
            <consortium name="WormBaseParasite"/>
        </authorList>
    </citation>
    <scope>IDENTIFICATION</scope>
</reference>
<name>A0A5K3FIW4_MESCO</name>
<evidence type="ECO:0000256" key="4">
    <source>
        <dbReference type="ARBA" id="ARBA00022692"/>
    </source>
</evidence>
<dbReference type="PANTHER" id="PTHR15301:SF3">
    <property type="entry name" value="PROTEIN NSG1-RELATED"/>
    <property type="match status" value="1"/>
</dbReference>
<dbReference type="WBParaSite" id="MCU_008872-RA">
    <property type="protein sequence ID" value="MCU_008872-RA"/>
    <property type="gene ID" value="MCU_008872"/>
</dbReference>
<evidence type="ECO:0000256" key="8">
    <source>
        <dbReference type="ARBA" id="ARBA00023166"/>
    </source>
</evidence>
<dbReference type="GO" id="GO:0032933">
    <property type="term" value="P:SREBP signaling pathway"/>
    <property type="evidence" value="ECO:0007669"/>
    <property type="project" value="TreeGrafter"/>
</dbReference>
<evidence type="ECO:0000313" key="10">
    <source>
        <dbReference type="WBParaSite" id="MCU_008872-RA"/>
    </source>
</evidence>
<dbReference type="GO" id="GO:0032869">
    <property type="term" value="P:cellular response to insulin stimulus"/>
    <property type="evidence" value="ECO:0007669"/>
    <property type="project" value="TreeGrafter"/>
</dbReference>
<evidence type="ECO:0000256" key="6">
    <source>
        <dbReference type="ARBA" id="ARBA00022989"/>
    </source>
</evidence>
<feature type="transmembrane region" description="Helical" evidence="9">
    <location>
        <begin position="103"/>
        <end position="122"/>
    </location>
</feature>
<evidence type="ECO:0000256" key="1">
    <source>
        <dbReference type="ARBA" id="ARBA00004477"/>
    </source>
</evidence>
<dbReference type="Pfam" id="PF07281">
    <property type="entry name" value="INSIG"/>
    <property type="match status" value="1"/>
</dbReference>
<dbReference type="InterPro" id="IPR025929">
    <property type="entry name" value="INSIG_fam"/>
</dbReference>
<keyword evidence="7 9" id="KW-0472">Membrane</keyword>
<feature type="transmembrane region" description="Helical" evidence="9">
    <location>
        <begin position="158"/>
        <end position="177"/>
    </location>
</feature>
<dbReference type="AlphaFoldDB" id="A0A5K3FIW4"/>
<accession>A0A5K3FIW4</accession>
<evidence type="ECO:0000256" key="5">
    <source>
        <dbReference type="ARBA" id="ARBA00022824"/>
    </source>
</evidence>
<organism evidence="10">
    <name type="scientific">Mesocestoides corti</name>
    <name type="common">Flatworm</name>
    <dbReference type="NCBI Taxonomy" id="53468"/>
    <lineage>
        <taxon>Eukaryota</taxon>
        <taxon>Metazoa</taxon>
        <taxon>Spiralia</taxon>
        <taxon>Lophotrochozoa</taxon>
        <taxon>Platyhelminthes</taxon>
        <taxon>Cestoda</taxon>
        <taxon>Eucestoda</taxon>
        <taxon>Cyclophyllidea</taxon>
        <taxon>Mesocestoididae</taxon>
        <taxon>Mesocestoides</taxon>
    </lineage>
</organism>
<comment type="subcellular location">
    <subcellularLocation>
        <location evidence="1">Endoplasmic reticulum membrane</location>
        <topology evidence="1">Multi-pass membrane protein</topology>
    </subcellularLocation>
</comment>
<keyword evidence="3" id="KW-0153">Cholesterol metabolism</keyword>
<dbReference type="PANTHER" id="PTHR15301">
    <property type="entry name" value="INSULIN-INDUCED GENE 1"/>
    <property type="match status" value="1"/>
</dbReference>
<keyword evidence="8" id="KW-0443">Lipid metabolism</keyword>
<keyword evidence="6 9" id="KW-1133">Transmembrane helix</keyword>
<evidence type="ECO:0000256" key="2">
    <source>
        <dbReference type="ARBA" id="ARBA00007475"/>
    </source>
</evidence>